<reference evidence="1" key="2">
    <citation type="submission" date="2020-11" db="EMBL/GenBank/DDBJ databases">
        <authorList>
            <person name="McCartney M.A."/>
            <person name="Auch B."/>
            <person name="Kono T."/>
            <person name="Mallez S."/>
            <person name="Becker A."/>
            <person name="Gohl D.M."/>
            <person name="Silverstein K.A.T."/>
            <person name="Koren S."/>
            <person name="Bechman K.B."/>
            <person name="Herman A."/>
            <person name="Abrahante J.E."/>
            <person name="Garbe J."/>
        </authorList>
    </citation>
    <scope>NUCLEOTIDE SEQUENCE</scope>
    <source>
        <strain evidence="1">Duluth1</strain>
        <tissue evidence="1">Whole animal</tissue>
    </source>
</reference>
<gene>
    <name evidence="1" type="ORF">DPMN_054272</name>
</gene>
<proteinExistence type="predicted"/>
<accession>A0A9D4CQ10</accession>
<dbReference type="Proteomes" id="UP000828390">
    <property type="component" value="Unassembled WGS sequence"/>
</dbReference>
<evidence type="ECO:0000313" key="2">
    <source>
        <dbReference type="Proteomes" id="UP000828390"/>
    </source>
</evidence>
<dbReference type="EMBL" id="JAIWYP010000012">
    <property type="protein sequence ID" value="KAH3728318.1"/>
    <property type="molecule type" value="Genomic_DNA"/>
</dbReference>
<protein>
    <submittedName>
        <fullName evidence="1">Uncharacterized protein</fullName>
    </submittedName>
</protein>
<organism evidence="1 2">
    <name type="scientific">Dreissena polymorpha</name>
    <name type="common">Zebra mussel</name>
    <name type="synonym">Mytilus polymorpha</name>
    <dbReference type="NCBI Taxonomy" id="45954"/>
    <lineage>
        <taxon>Eukaryota</taxon>
        <taxon>Metazoa</taxon>
        <taxon>Spiralia</taxon>
        <taxon>Lophotrochozoa</taxon>
        <taxon>Mollusca</taxon>
        <taxon>Bivalvia</taxon>
        <taxon>Autobranchia</taxon>
        <taxon>Heteroconchia</taxon>
        <taxon>Euheterodonta</taxon>
        <taxon>Imparidentia</taxon>
        <taxon>Neoheterodontei</taxon>
        <taxon>Myida</taxon>
        <taxon>Dreissenoidea</taxon>
        <taxon>Dreissenidae</taxon>
        <taxon>Dreissena</taxon>
    </lineage>
</organism>
<name>A0A9D4CQ10_DREPO</name>
<evidence type="ECO:0000313" key="1">
    <source>
        <dbReference type="EMBL" id="KAH3728318.1"/>
    </source>
</evidence>
<comment type="caution">
    <text evidence="1">The sequence shown here is derived from an EMBL/GenBank/DDBJ whole genome shotgun (WGS) entry which is preliminary data.</text>
</comment>
<keyword evidence="2" id="KW-1185">Reference proteome</keyword>
<dbReference type="AlphaFoldDB" id="A0A9D4CQ10"/>
<sequence length="69" mass="8013">MILQTSSTLCLLMGEVDCSEKDLDYRNEQRKWLERVYLCRPVVEMILQLQGEDDTLYGSHSFASVKKAQ</sequence>
<reference evidence="1" key="1">
    <citation type="journal article" date="2019" name="bioRxiv">
        <title>The Genome of the Zebra Mussel, Dreissena polymorpha: A Resource for Invasive Species Research.</title>
        <authorList>
            <person name="McCartney M.A."/>
            <person name="Auch B."/>
            <person name="Kono T."/>
            <person name="Mallez S."/>
            <person name="Zhang Y."/>
            <person name="Obille A."/>
            <person name="Becker A."/>
            <person name="Abrahante J.E."/>
            <person name="Garbe J."/>
            <person name="Badalamenti J.P."/>
            <person name="Herman A."/>
            <person name="Mangelson H."/>
            <person name="Liachko I."/>
            <person name="Sullivan S."/>
            <person name="Sone E.D."/>
            <person name="Koren S."/>
            <person name="Silverstein K.A.T."/>
            <person name="Beckman K.B."/>
            <person name="Gohl D.M."/>
        </authorList>
    </citation>
    <scope>NUCLEOTIDE SEQUENCE</scope>
    <source>
        <strain evidence="1">Duluth1</strain>
        <tissue evidence="1">Whole animal</tissue>
    </source>
</reference>